<dbReference type="InterPro" id="IPR036390">
    <property type="entry name" value="WH_DNA-bd_sf"/>
</dbReference>
<accession>A0A1I1PUJ3</accession>
<gene>
    <name evidence="2" type="ORF">SAMN05216204_11718</name>
</gene>
<dbReference type="PANTHER" id="PTHR33164">
    <property type="entry name" value="TRANSCRIPTIONAL REGULATOR, MARR FAMILY"/>
    <property type="match status" value="1"/>
</dbReference>
<evidence type="ECO:0000313" key="2">
    <source>
        <dbReference type="EMBL" id="SFD13516.1"/>
    </source>
</evidence>
<dbReference type="AlphaFoldDB" id="A0A1I1PUJ3"/>
<dbReference type="GO" id="GO:0003700">
    <property type="term" value="F:DNA-binding transcription factor activity"/>
    <property type="evidence" value="ECO:0007669"/>
    <property type="project" value="InterPro"/>
</dbReference>
<dbReference type="STRING" id="1164594.SAMN05216204_11718"/>
<protein>
    <submittedName>
        <fullName evidence="2">Transcriptional regulator, MarR family</fullName>
    </submittedName>
</protein>
<feature type="domain" description="HTH marR-type" evidence="1">
    <location>
        <begin position="21"/>
        <end position="149"/>
    </location>
</feature>
<dbReference type="InterPro" id="IPR039422">
    <property type="entry name" value="MarR/SlyA-like"/>
</dbReference>
<dbReference type="Proteomes" id="UP000198639">
    <property type="component" value="Unassembled WGS sequence"/>
</dbReference>
<dbReference type="SMART" id="SM00347">
    <property type="entry name" value="HTH_MARR"/>
    <property type="match status" value="1"/>
</dbReference>
<dbReference type="Pfam" id="PF01047">
    <property type="entry name" value="MarR"/>
    <property type="match status" value="1"/>
</dbReference>
<dbReference type="SUPFAM" id="SSF46785">
    <property type="entry name" value="Winged helix' DNA-binding domain"/>
    <property type="match status" value="1"/>
</dbReference>
<sequence>MPTDQQYDVQHREMLAIDEHPGHLLRRAQQISVSIFYDELGDQLTPVQYAILSQLALHPGIDQVSLAGLAAIDTSTGASVCARLEEKGLLERHVIAHNRRQRALNITSGGTRMLETMQAGALRLRERLLAPLGPAEQRRFMELLAKLVRENNAQSRAPLAVPGIAWTACKPDPASARPLQPARRR</sequence>
<dbReference type="RefSeq" id="WP_229408905.1">
    <property type="nucleotide sequence ID" value="NZ_FOLD01000017.1"/>
</dbReference>
<organism evidence="2 3">
    <name type="scientific">Massilia yuzhufengensis</name>
    <dbReference type="NCBI Taxonomy" id="1164594"/>
    <lineage>
        <taxon>Bacteria</taxon>
        <taxon>Pseudomonadati</taxon>
        <taxon>Pseudomonadota</taxon>
        <taxon>Betaproteobacteria</taxon>
        <taxon>Burkholderiales</taxon>
        <taxon>Oxalobacteraceae</taxon>
        <taxon>Telluria group</taxon>
        <taxon>Massilia</taxon>
    </lineage>
</organism>
<keyword evidence="3" id="KW-1185">Reference proteome</keyword>
<proteinExistence type="predicted"/>
<dbReference type="InterPro" id="IPR036388">
    <property type="entry name" value="WH-like_DNA-bd_sf"/>
</dbReference>
<evidence type="ECO:0000259" key="1">
    <source>
        <dbReference type="PROSITE" id="PS50995"/>
    </source>
</evidence>
<reference evidence="3" key="1">
    <citation type="submission" date="2016-10" db="EMBL/GenBank/DDBJ databases">
        <authorList>
            <person name="Varghese N."/>
            <person name="Submissions S."/>
        </authorList>
    </citation>
    <scope>NUCLEOTIDE SEQUENCE [LARGE SCALE GENOMIC DNA]</scope>
    <source>
        <strain evidence="3">CGMCC 1.12041</strain>
    </source>
</reference>
<evidence type="ECO:0000313" key="3">
    <source>
        <dbReference type="Proteomes" id="UP000198639"/>
    </source>
</evidence>
<dbReference type="EMBL" id="FOLD01000017">
    <property type="protein sequence ID" value="SFD13516.1"/>
    <property type="molecule type" value="Genomic_DNA"/>
</dbReference>
<dbReference type="PRINTS" id="PR00598">
    <property type="entry name" value="HTHMARR"/>
</dbReference>
<dbReference type="InterPro" id="IPR000835">
    <property type="entry name" value="HTH_MarR-typ"/>
</dbReference>
<name>A0A1I1PUJ3_9BURK</name>
<dbReference type="Gene3D" id="1.10.10.10">
    <property type="entry name" value="Winged helix-like DNA-binding domain superfamily/Winged helix DNA-binding domain"/>
    <property type="match status" value="1"/>
</dbReference>
<dbReference type="PANTHER" id="PTHR33164:SF95">
    <property type="entry name" value="TRANSCRIPTIONAL REGULATOR"/>
    <property type="match status" value="1"/>
</dbReference>
<dbReference type="PROSITE" id="PS50995">
    <property type="entry name" value="HTH_MARR_2"/>
    <property type="match status" value="1"/>
</dbReference>
<dbReference type="GO" id="GO:0006950">
    <property type="term" value="P:response to stress"/>
    <property type="evidence" value="ECO:0007669"/>
    <property type="project" value="TreeGrafter"/>
</dbReference>